<dbReference type="AlphaFoldDB" id="A0A3B0CGL4"/>
<evidence type="ECO:0000313" key="2">
    <source>
        <dbReference type="Proteomes" id="UP000276603"/>
    </source>
</evidence>
<comment type="caution">
    <text evidence="1">The sequence shown here is derived from an EMBL/GenBank/DDBJ whole genome shotgun (WGS) entry which is preliminary data.</text>
</comment>
<gene>
    <name evidence="1" type="ORF">D7Z94_06790</name>
</gene>
<organism evidence="1 2">
    <name type="scientific">Ulvibacterium marinum</name>
    <dbReference type="NCBI Taxonomy" id="2419782"/>
    <lineage>
        <taxon>Bacteria</taxon>
        <taxon>Pseudomonadati</taxon>
        <taxon>Bacteroidota</taxon>
        <taxon>Flavobacteriia</taxon>
        <taxon>Flavobacteriales</taxon>
        <taxon>Flavobacteriaceae</taxon>
        <taxon>Ulvibacterium</taxon>
    </lineage>
</organism>
<dbReference type="Proteomes" id="UP000276603">
    <property type="component" value="Unassembled WGS sequence"/>
</dbReference>
<protein>
    <submittedName>
        <fullName evidence="1">Uncharacterized protein</fullName>
    </submittedName>
</protein>
<dbReference type="OrthoDB" id="1432447at2"/>
<reference evidence="1 2" key="1">
    <citation type="submission" date="2018-10" db="EMBL/GenBank/DDBJ databases">
        <title>Ulvibacterium marinum gen. nov., sp. nov., a novel marine bacterium of the family Flavobacteriaceae, isolated from a culture of the green alga Ulva prolifera.</title>
        <authorList>
            <person name="Zhang Z."/>
        </authorList>
    </citation>
    <scope>NUCLEOTIDE SEQUENCE [LARGE SCALE GENOMIC DNA]</scope>
    <source>
        <strain evidence="1 2">CCMM003</strain>
    </source>
</reference>
<proteinExistence type="predicted"/>
<keyword evidence="2" id="KW-1185">Reference proteome</keyword>
<sequence>MKIIKNNFLIAITILFVACSDDDYTKDVPEQKQTQLKVIGRGTAVAQLKTITNPDNGQPVEAFCFLMDLIDSKTGEIIGTLEDCDMGTTENPDGTLVSKIVTKFNFTGKGSFTSRGDVLQTPIGDGKFTTESNPSENNVFDTTFDFEGSEGKATLVGEIDLSKFDQNIIGFDCNFTIDLVSY</sequence>
<name>A0A3B0CGL4_9FLAO</name>
<evidence type="ECO:0000313" key="1">
    <source>
        <dbReference type="EMBL" id="RKN83519.1"/>
    </source>
</evidence>
<dbReference type="PROSITE" id="PS51257">
    <property type="entry name" value="PROKAR_LIPOPROTEIN"/>
    <property type="match status" value="1"/>
</dbReference>
<accession>A0A3B0CGL4</accession>
<dbReference type="RefSeq" id="WP_120710725.1">
    <property type="nucleotide sequence ID" value="NZ_RBCJ01000001.1"/>
</dbReference>
<dbReference type="EMBL" id="RBCJ01000001">
    <property type="protein sequence ID" value="RKN83519.1"/>
    <property type="molecule type" value="Genomic_DNA"/>
</dbReference>